<sequence>MATASAFNALGCLFRKLEIPTIKNTIDDIVELICIAWRSPKPVVRKSVVESVVALYSILDEASLKEKVISKLTSSQKKLLESYLKLSTS</sequence>
<evidence type="ECO:0000313" key="2">
    <source>
        <dbReference type="Proteomes" id="UP001479436"/>
    </source>
</evidence>
<evidence type="ECO:0000313" key="1">
    <source>
        <dbReference type="EMBL" id="KAK9763277.1"/>
    </source>
</evidence>
<organism evidence="1 2">
    <name type="scientific">Basidiobolus ranarum</name>
    <dbReference type="NCBI Taxonomy" id="34480"/>
    <lineage>
        <taxon>Eukaryota</taxon>
        <taxon>Fungi</taxon>
        <taxon>Fungi incertae sedis</taxon>
        <taxon>Zoopagomycota</taxon>
        <taxon>Entomophthoromycotina</taxon>
        <taxon>Basidiobolomycetes</taxon>
        <taxon>Basidiobolales</taxon>
        <taxon>Basidiobolaceae</taxon>
        <taxon>Basidiobolus</taxon>
    </lineage>
</organism>
<dbReference type="InterPro" id="IPR016024">
    <property type="entry name" value="ARM-type_fold"/>
</dbReference>
<protein>
    <submittedName>
        <fullName evidence="1">Suppressor of tub2 mutation</fullName>
    </submittedName>
</protein>
<dbReference type="EMBL" id="JASJQH010000682">
    <property type="protein sequence ID" value="KAK9763277.1"/>
    <property type="molecule type" value="Genomic_DNA"/>
</dbReference>
<keyword evidence="2" id="KW-1185">Reference proteome</keyword>
<proteinExistence type="predicted"/>
<dbReference type="InterPro" id="IPR011989">
    <property type="entry name" value="ARM-like"/>
</dbReference>
<dbReference type="Proteomes" id="UP001479436">
    <property type="component" value="Unassembled WGS sequence"/>
</dbReference>
<accession>A0ABR2WP84</accession>
<reference evidence="1 2" key="1">
    <citation type="submission" date="2023-04" db="EMBL/GenBank/DDBJ databases">
        <title>Genome of Basidiobolus ranarum AG-B5.</title>
        <authorList>
            <person name="Stajich J.E."/>
            <person name="Carter-House D."/>
            <person name="Gryganskyi A."/>
        </authorList>
    </citation>
    <scope>NUCLEOTIDE SEQUENCE [LARGE SCALE GENOMIC DNA]</scope>
    <source>
        <strain evidence="1 2">AG-B5</strain>
    </source>
</reference>
<comment type="caution">
    <text evidence="1">The sequence shown here is derived from an EMBL/GenBank/DDBJ whole genome shotgun (WGS) entry which is preliminary data.</text>
</comment>
<name>A0ABR2WP84_9FUNG</name>
<gene>
    <name evidence="1" type="primary">STU1_2</name>
    <name evidence="1" type="ORF">K7432_010188</name>
</gene>
<dbReference type="SUPFAM" id="SSF48371">
    <property type="entry name" value="ARM repeat"/>
    <property type="match status" value="1"/>
</dbReference>
<dbReference type="Gene3D" id="1.25.10.10">
    <property type="entry name" value="Leucine-rich Repeat Variant"/>
    <property type="match status" value="1"/>
</dbReference>